<dbReference type="Pfam" id="PF00881">
    <property type="entry name" value="Nitroreductase"/>
    <property type="match status" value="2"/>
</dbReference>
<organism evidence="4 5">
    <name type="scientific">Tepidimicrobium xylanilyticum</name>
    <dbReference type="NCBI Taxonomy" id="1123352"/>
    <lineage>
        <taxon>Bacteria</taxon>
        <taxon>Bacillati</taxon>
        <taxon>Bacillota</taxon>
        <taxon>Tissierellia</taxon>
        <taxon>Tissierellales</taxon>
        <taxon>Tepidimicrobiaceae</taxon>
        <taxon>Tepidimicrobium</taxon>
    </lineage>
</organism>
<name>A0A1H3BPY2_9FIRM</name>
<comment type="similarity">
    <text evidence="1">Belongs to the nitroreductase family.</text>
</comment>
<dbReference type="AlphaFoldDB" id="A0A1H3BPY2"/>
<accession>A0A1H3BPY2</accession>
<evidence type="ECO:0000256" key="2">
    <source>
        <dbReference type="ARBA" id="ARBA00023002"/>
    </source>
</evidence>
<dbReference type="CDD" id="cd02062">
    <property type="entry name" value="Nitro_FMN_reductase"/>
    <property type="match status" value="1"/>
</dbReference>
<sequence length="174" mass="19582">MDLKDVILKRRSIRRYTNEEVFTDILLEISKIAINAPSASNMKAWKLVIVNEKEKIEKIKRFSPGMGFTPPALIVVGIDKEKAIKKAGPIAIKEFIYYDAAIVSYNICLLALEYGLGSCILASFNRTAIGKFVNFPEEIYPILMVAVGYPLKVPQEVQLGNMTDTIFVQSYESR</sequence>
<reference evidence="4 5" key="1">
    <citation type="submission" date="2016-10" db="EMBL/GenBank/DDBJ databases">
        <authorList>
            <person name="de Groot N.N."/>
        </authorList>
    </citation>
    <scope>NUCLEOTIDE SEQUENCE [LARGE SCALE GENOMIC DNA]</scope>
    <source>
        <strain evidence="4 5">DSM 23310</strain>
    </source>
</reference>
<keyword evidence="5" id="KW-1185">Reference proteome</keyword>
<dbReference type="RefSeq" id="WP_093753805.1">
    <property type="nucleotide sequence ID" value="NZ_BSYN01000006.1"/>
</dbReference>
<evidence type="ECO:0000259" key="3">
    <source>
        <dbReference type="Pfam" id="PF00881"/>
    </source>
</evidence>
<protein>
    <submittedName>
        <fullName evidence="4">Nitroreductase</fullName>
    </submittedName>
</protein>
<evidence type="ECO:0000256" key="1">
    <source>
        <dbReference type="ARBA" id="ARBA00007118"/>
    </source>
</evidence>
<dbReference type="Proteomes" id="UP000198828">
    <property type="component" value="Unassembled WGS sequence"/>
</dbReference>
<feature type="domain" description="Nitroreductase" evidence="3">
    <location>
        <begin position="66"/>
        <end position="149"/>
    </location>
</feature>
<dbReference type="GO" id="GO:0016491">
    <property type="term" value="F:oxidoreductase activity"/>
    <property type="evidence" value="ECO:0007669"/>
    <property type="project" value="UniProtKB-KW"/>
</dbReference>
<dbReference type="OrthoDB" id="9812105at2"/>
<dbReference type="EMBL" id="FNNG01000011">
    <property type="protein sequence ID" value="SDX43983.1"/>
    <property type="molecule type" value="Genomic_DNA"/>
</dbReference>
<dbReference type="Gene3D" id="3.40.109.10">
    <property type="entry name" value="NADH Oxidase"/>
    <property type="match status" value="1"/>
</dbReference>
<evidence type="ECO:0000313" key="4">
    <source>
        <dbReference type="EMBL" id="SDX43983.1"/>
    </source>
</evidence>
<proteinExistence type="inferred from homology"/>
<feature type="domain" description="Nitroreductase" evidence="3">
    <location>
        <begin position="7"/>
        <end position="60"/>
    </location>
</feature>
<dbReference type="InterPro" id="IPR000415">
    <property type="entry name" value="Nitroreductase-like"/>
</dbReference>
<keyword evidence="2" id="KW-0560">Oxidoreductase</keyword>
<evidence type="ECO:0000313" key="5">
    <source>
        <dbReference type="Proteomes" id="UP000198828"/>
    </source>
</evidence>
<dbReference type="PANTHER" id="PTHR43673">
    <property type="entry name" value="NAD(P)H NITROREDUCTASE YDGI-RELATED"/>
    <property type="match status" value="1"/>
</dbReference>
<dbReference type="InterPro" id="IPR029479">
    <property type="entry name" value="Nitroreductase"/>
</dbReference>
<dbReference type="SUPFAM" id="SSF55469">
    <property type="entry name" value="FMN-dependent nitroreductase-like"/>
    <property type="match status" value="1"/>
</dbReference>
<dbReference type="PANTHER" id="PTHR43673:SF10">
    <property type="entry name" value="NADH DEHYDROGENASE_NAD(P)H NITROREDUCTASE XCC3605-RELATED"/>
    <property type="match status" value="1"/>
</dbReference>
<gene>
    <name evidence="4" type="ORF">SAMN05660923_02289</name>
</gene>